<evidence type="ECO:0000256" key="1">
    <source>
        <dbReference type="SAM" id="MobiDB-lite"/>
    </source>
</evidence>
<dbReference type="OrthoDB" id="3928413at2759"/>
<reference evidence="2" key="1">
    <citation type="submission" date="2020-06" db="EMBL/GenBank/DDBJ databases">
        <authorList>
            <person name="Onetto C."/>
        </authorList>
    </citation>
    <scope>NUCLEOTIDE SEQUENCE</scope>
</reference>
<evidence type="ECO:0000313" key="2">
    <source>
        <dbReference type="EMBL" id="CAD0109903.1"/>
    </source>
</evidence>
<dbReference type="EMBL" id="CAINUL010000005">
    <property type="protein sequence ID" value="CAD0109903.1"/>
    <property type="molecule type" value="Genomic_DNA"/>
</dbReference>
<sequence>MGSSYSSDSDSDDSIPRYGGYKHSNPNYEDFEMWNSVCEDAEPDWEYKEAQREEKRRQKRTKRKPPRRKRKRKSRKKGKERNRSKRKD</sequence>
<evidence type="ECO:0000313" key="3">
    <source>
        <dbReference type="Proteomes" id="UP000745764"/>
    </source>
</evidence>
<protein>
    <submittedName>
        <fullName evidence="2">Uncharacterized protein</fullName>
    </submittedName>
</protein>
<gene>
    <name evidence="2" type="ORF">AWRI4620_LOCUS4158</name>
</gene>
<feature type="compositionally biased region" description="Basic residues" evidence="1">
    <location>
        <begin position="57"/>
        <end position="88"/>
    </location>
</feature>
<keyword evidence="3" id="KW-1185">Reference proteome</keyword>
<proteinExistence type="predicted"/>
<dbReference type="AlphaFoldDB" id="A0A9N8KKA7"/>
<feature type="compositionally biased region" description="Basic and acidic residues" evidence="1">
    <location>
        <begin position="46"/>
        <end position="56"/>
    </location>
</feature>
<organism evidence="2 3">
    <name type="scientific">Aureobasidium uvarum</name>
    <dbReference type="NCBI Taxonomy" id="2773716"/>
    <lineage>
        <taxon>Eukaryota</taxon>
        <taxon>Fungi</taxon>
        <taxon>Dikarya</taxon>
        <taxon>Ascomycota</taxon>
        <taxon>Pezizomycotina</taxon>
        <taxon>Dothideomycetes</taxon>
        <taxon>Dothideomycetidae</taxon>
        <taxon>Dothideales</taxon>
        <taxon>Saccotheciaceae</taxon>
        <taxon>Aureobasidium</taxon>
    </lineage>
</organism>
<feature type="region of interest" description="Disordered" evidence="1">
    <location>
        <begin position="1"/>
        <end position="28"/>
    </location>
</feature>
<comment type="caution">
    <text evidence="2">The sequence shown here is derived from an EMBL/GenBank/DDBJ whole genome shotgun (WGS) entry which is preliminary data.</text>
</comment>
<accession>A0A9N8KKA7</accession>
<feature type="region of interest" description="Disordered" evidence="1">
    <location>
        <begin position="46"/>
        <end position="88"/>
    </location>
</feature>
<name>A0A9N8KKA7_9PEZI</name>
<dbReference type="Proteomes" id="UP000745764">
    <property type="component" value="Unassembled WGS sequence"/>
</dbReference>